<dbReference type="InterPro" id="IPR004195">
    <property type="entry name" value="Head_decoration_D"/>
</dbReference>
<gene>
    <name evidence="1" type="ORF">MM415A00587_0031</name>
    <name evidence="2" type="ORF">TM448B00641_0025</name>
</gene>
<evidence type="ECO:0000313" key="2">
    <source>
        <dbReference type="EMBL" id="QJH96158.1"/>
    </source>
</evidence>
<dbReference type="Gene3D" id="2.40.300.10">
    <property type="entry name" value="Head decoration protein D"/>
    <property type="match status" value="1"/>
</dbReference>
<accession>A0A6M3XEJ4</accession>
<proteinExistence type="predicted"/>
<organism evidence="2">
    <name type="scientific">viral metagenome</name>
    <dbReference type="NCBI Taxonomy" id="1070528"/>
    <lineage>
        <taxon>unclassified sequences</taxon>
        <taxon>metagenomes</taxon>
        <taxon>organismal metagenomes</taxon>
    </lineage>
</organism>
<dbReference type="AlphaFoldDB" id="A0A6M3XEJ4"/>
<sequence>MSVKLETRRVGDFVLSEANGSLSRDDIVIDTGVLVPGTVLAKLTATGKYVQLAAAPADPVTGSHVPVAILYGHADATAGDVPAVAYTRLTEVRADMLVWPEGYDEAEQTAALLALAGSHIVAR</sequence>
<reference evidence="2" key="1">
    <citation type="submission" date="2020-03" db="EMBL/GenBank/DDBJ databases">
        <title>The deep terrestrial virosphere.</title>
        <authorList>
            <person name="Holmfeldt K."/>
            <person name="Nilsson E."/>
            <person name="Simone D."/>
            <person name="Lopez-Fernandez M."/>
            <person name="Wu X."/>
            <person name="de Brujin I."/>
            <person name="Lundin D."/>
            <person name="Andersson A."/>
            <person name="Bertilsson S."/>
            <person name="Dopson M."/>
        </authorList>
    </citation>
    <scope>NUCLEOTIDE SEQUENCE</scope>
    <source>
        <strain evidence="1">MM415A00587</strain>
        <strain evidence="2">TM448B00641</strain>
    </source>
</reference>
<name>A0A6M3XEJ4_9ZZZZ</name>
<dbReference type="EMBL" id="MT142447">
    <property type="protein sequence ID" value="QJA81113.1"/>
    <property type="molecule type" value="Genomic_DNA"/>
</dbReference>
<dbReference type="EMBL" id="MT144641">
    <property type="protein sequence ID" value="QJH96158.1"/>
    <property type="molecule type" value="Genomic_DNA"/>
</dbReference>
<dbReference type="Pfam" id="PF02924">
    <property type="entry name" value="HDPD"/>
    <property type="match status" value="1"/>
</dbReference>
<protein>
    <submittedName>
        <fullName evidence="2">Putative head decoration protein</fullName>
    </submittedName>
</protein>
<evidence type="ECO:0000313" key="1">
    <source>
        <dbReference type="EMBL" id="QJA81113.1"/>
    </source>
</evidence>